<reference evidence="2 3" key="1">
    <citation type="submission" date="2014-04" db="EMBL/GenBank/DDBJ databases">
        <authorList>
            <consortium name="DOE Joint Genome Institute"/>
            <person name="Kuo A."/>
            <person name="Kohler A."/>
            <person name="Nagy L.G."/>
            <person name="Floudas D."/>
            <person name="Copeland A."/>
            <person name="Barry K.W."/>
            <person name="Cichocki N."/>
            <person name="Veneault-Fourrey C."/>
            <person name="LaButti K."/>
            <person name="Lindquist E.A."/>
            <person name="Lipzen A."/>
            <person name="Lundell T."/>
            <person name="Morin E."/>
            <person name="Murat C."/>
            <person name="Sun H."/>
            <person name="Tunlid A."/>
            <person name="Henrissat B."/>
            <person name="Grigoriev I.V."/>
            <person name="Hibbett D.S."/>
            <person name="Martin F."/>
            <person name="Nordberg H.P."/>
            <person name="Cantor M.N."/>
            <person name="Hua S.X."/>
        </authorList>
    </citation>
    <scope>NUCLEOTIDE SEQUENCE [LARGE SCALE GENOMIC DNA]</scope>
    <source>
        <strain evidence="2 3">Foug A</strain>
    </source>
</reference>
<dbReference type="AlphaFoldDB" id="A0A0C3ALT7"/>
<dbReference type="STRING" id="1036808.A0A0C3ALT7"/>
<feature type="non-terminal residue" evidence="2">
    <location>
        <position position="1"/>
    </location>
</feature>
<keyword evidence="3" id="KW-1185">Reference proteome</keyword>
<protein>
    <submittedName>
        <fullName evidence="2">Uncharacterized protein</fullName>
    </submittedName>
</protein>
<evidence type="ECO:0000313" key="2">
    <source>
        <dbReference type="EMBL" id="KIM65917.1"/>
    </source>
</evidence>
<evidence type="ECO:0000313" key="3">
    <source>
        <dbReference type="Proteomes" id="UP000053989"/>
    </source>
</evidence>
<evidence type="ECO:0000256" key="1">
    <source>
        <dbReference type="SAM" id="MobiDB-lite"/>
    </source>
</evidence>
<feature type="compositionally biased region" description="Basic and acidic residues" evidence="1">
    <location>
        <begin position="148"/>
        <end position="167"/>
    </location>
</feature>
<proteinExistence type="predicted"/>
<name>A0A0C3ALT7_9AGAM</name>
<feature type="region of interest" description="Disordered" evidence="1">
    <location>
        <begin position="1"/>
        <end position="20"/>
    </location>
</feature>
<feature type="compositionally biased region" description="Basic and acidic residues" evidence="1">
    <location>
        <begin position="118"/>
        <end position="128"/>
    </location>
</feature>
<feature type="non-terminal residue" evidence="2">
    <location>
        <position position="167"/>
    </location>
</feature>
<feature type="region of interest" description="Disordered" evidence="1">
    <location>
        <begin position="63"/>
        <end position="167"/>
    </location>
</feature>
<dbReference type="Proteomes" id="UP000053989">
    <property type="component" value="Unassembled WGS sequence"/>
</dbReference>
<organism evidence="2 3">
    <name type="scientific">Scleroderma citrinum Foug A</name>
    <dbReference type="NCBI Taxonomy" id="1036808"/>
    <lineage>
        <taxon>Eukaryota</taxon>
        <taxon>Fungi</taxon>
        <taxon>Dikarya</taxon>
        <taxon>Basidiomycota</taxon>
        <taxon>Agaricomycotina</taxon>
        <taxon>Agaricomycetes</taxon>
        <taxon>Agaricomycetidae</taxon>
        <taxon>Boletales</taxon>
        <taxon>Sclerodermatineae</taxon>
        <taxon>Sclerodermataceae</taxon>
        <taxon>Scleroderma</taxon>
    </lineage>
</organism>
<feature type="compositionally biased region" description="Basic and acidic residues" evidence="1">
    <location>
        <begin position="83"/>
        <end position="102"/>
    </location>
</feature>
<accession>A0A0C3ALT7</accession>
<dbReference type="OrthoDB" id="4590707at2759"/>
<sequence length="167" mass="17654">RAVLARRMMSSHAGHSAGGDEKYWRVGSMLVFGPALFYLLSPAARNTAHKHTVEHEAEAVTAVASQEQEPPMTDDEGTAVSSEEVKASVERALTEDSPKSAQEDGEGVAAETPSEPSTEPKPESASEGEKDDASEEPNPGPEVEAETEDSKKDAPADAQSEPEKPAV</sequence>
<dbReference type="HOGENOM" id="CLU_098341_2_0_1"/>
<dbReference type="InParanoid" id="A0A0C3ALT7"/>
<dbReference type="EMBL" id="KN822020">
    <property type="protein sequence ID" value="KIM65917.1"/>
    <property type="molecule type" value="Genomic_DNA"/>
</dbReference>
<reference evidence="3" key="2">
    <citation type="submission" date="2015-01" db="EMBL/GenBank/DDBJ databases">
        <title>Evolutionary Origins and Diversification of the Mycorrhizal Mutualists.</title>
        <authorList>
            <consortium name="DOE Joint Genome Institute"/>
            <consortium name="Mycorrhizal Genomics Consortium"/>
            <person name="Kohler A."/>
            <person name="Kuo A."/>
            <person name="Nagy L.G."/>
            <person name="Floudas D."/>
            <person name="Copeland A."/>
            <person name="Barry K.W."/>
            <person name="Cichocki N."/>
            <person name="Veneault-Fourrey C."/>
            <person name="LaButti K."/>
            <person name="Lindquist E.A."/>
            <person name="Lipzen A."/>
            <person name="Lundell T."/>
            <person name="Morin E."/>
            <person name="Murat C."/>
            <person name="Riley R."/>
            <person name="Ohm R."/>
            <person name="Sun H."/>
            <person name="Tunlid A."/>
            <person name="Henrissat B."/>
            <person name="Grigoriev I.V."/>
            <person name="Hibbett D.S."/>
            <person name="Martin F."/>
        </authorList>
    </citation>
    <scope>NUCLEOTIDE SEQUENCE [LARGE SCALE GENOMIC DNA]</scope>
    <source>
        <strain evidence="3">Foug A</strain>
    </source>
</reference>
<gene>
    <name evidence="2" type="ORF">SCLCIDRAFT_55996</name>
</gene>